<name>A0A151T518_CAJCA</name>
<keyword evidence="3" id="KW-1185">Reference proteome</keyword>
<dbReference type="EMBL" id="CM003610">
    <property type="protein sequence ID" value="KYP62120.1"/>
    <property type="molecule type" value="Genomic_DNA"/>
</dbReference>
<keyword evidence="1" id="KW-0812">Transmembrane</keyword>
<keyword evidence="1" id="KW-0472">Membrane</keyword>
<dbReference type="Proteomes" id="UP000075243">
    <property type="component" value="Chromosome 8"/>
</dbReference>
<gene>
    <name evidence="2" type="ORF">KK1_016645</name>
</gene>
<evidence type="ECO:0000313" key="2">
    <source>
        <dbReference type="EMBL" id="KYP62120.1"/>
    </source>
</evidence>
<sequence length="321" mass="38264">RIFPNREKYDRKWLIYPRVCSQLVNEGTTDWKNLNSKLKSHEISHEHITNITKWMELEKKRLRKTNTIDKKLQEQINKEKEYGKNILLRIIVIVKHLFKNNVAFFETNGKIYEKNNGNFISLIKMFAKFDPIIQEHVRRIKNGEIQTHYLSNTIQNELFIIFKSRRLLGQKTILDPLGFQDFNVKKHKRVQKRVLDINPRASYTSCGYHNSNLVLCDMENSRFSEHYDIDGLDLFSELKVLQKVLEDEINTPMEVLYYIIFFYSFPNAYIAYRILLTILIMVSIVKKSFSTMLQDRLNELTILSIESQMLELPDYIKPQIF</sequence>
<reference evidence="2 3" key="1">
    <citation type="journal article" date="2012" name="Nat. Biotechnol.">
        <title>Draft genome sequence of pigeonpea (Cajanus cajan), an orphan legume crop of resource-poor farmers.</title>
        <authorList>
            <person name="Varshney R.K."/>
            <person name="Chen W."/>
            <person name="Li Y."/>
            <person name="Bharti A.K."/>
            <person name="Saxena R.K."/>
            <person name="Schlueter J.A."/>
            <person name="Donoghue M.T."/>
            <person name="Azam S."/>
            <person name="Fan G."/>
            <person name="Whaley A.M."/>
            <person name="Farmer A.D."/>
            <person name="Sheridan J."/>
            <person name="Iwata A."/>
            <person name="Tuteja R."/>
            <person name="Penmetsa R.V."/>
            <person name="Wu W."/>
            <person name="Upadhyaya H.D."/>
            <person name="Yang S.P."/>
            <person name="Shah T."/>
            <person name="Saxena K.B."/>
            <person name="Michael T."/>
            <person name="McCombie W.R."/>
            <person name="Yang B."/>
            <person name="Zhang G."/>
            <person name="Yang H."/>
            <person name="Wang J."/>
            <person name="Spillane C."/>
            <person name="Cook D.R."/>
            <person name="May G.D."/>
            <person name="Xu X."/>
            <person name="Jackson S.A."/>
        </authorList>
    </citation>
    <scope>NUCLEOTIDE SEQUENCE [LARGE SCALE GENOMIC DNA]</scope>
    <source>
        <strain evidence="3">cv. Asha</strain>
    </source>
</reference>
<dbReference type="Gramene" id="C.cajan_16169.t">
    <property type="protein sequence ID" value="C.cajan_16169.t"/>
    <property type="gene ID" value="C.cajan_16169"/>
</dbReference>
<feature type="transmembrane region" description="Helical" evidence="1">
    <location>
        <begin position="255"/>
        <end position="282"/>
    </location>
</feature>
<dbReference type="STRING" id="3821.A0A151T518"/>
<dbReference type="OMA" id="EHITNTW"/>
<protein>
    <submittedName>
        <fullName evidence="2">Uncharacterized protein</fullName>
    </submittedName>
</protein>
<dbReference type="AlphaFoldDB" id="A0A151T518"/>
<proteinExistence type="predicted"/>
<keyword evidence="1" id="KW-1133">Transmembrane helix</keyword>
<dbReference type="PANTHER" id="PTHR45749:SF35">
    <property type="entry name" value="AC-LIKE TRANSPOSASE-RELATED"/>
    <property type="match status" value="1"/>
</dbReference>
<evidence type="ECO:0000256" key="1">
    <source>
        <dbReference type="SAM" id="Phobius"/>
    </source>
</evidence>
<organism evidence="2 3">
    <name type="scientific">Cajanus cajan</name>
    <name type="common">Pigeon pea</name>
    <name type="synonym">Cajanus indicus</name>
    <dbReference type="NCBI Taxonomy" id="3821"/>
    <lineage>
        <taxon>Eukaryota</taxon>
        <taxon>Viridiplantae</taxon>
        <taxon>Streptophyta</taxon>
        <taxon>Embryophyta</taxon>
        <taxon>Tracheophyta</taxon>
        <taxon>Spermatophyta</taxon>
        <taxon>Magnoliopsida</taxon>
        <taxon>eudicotyledons</taxon>
        <taxon>Gunneridae</taxon>
        <taxon>Pentapetalae</taxon>
        <taxon>rosids</taxon>
        <taxon>fabids</taxon>
        <taxon>Fabales</taxon>
        <taxon>Fabaceae</taxon>
        <taxon>Papilionoideae</taxon>
        <taxon>50 kb inversion clade</taxon>
        <taxon>NPAAA clade</taxon>
        <taxon>indigoferoid/millettioid clade</taxon>
        <taxon>Phaseoleae</taxon>
        <taxon>Cajanus</taxon>
    </lineage>
</organism>
<accession>A0A151T518</accession>
<dbReference type="PANTHER" id="PTHR45749">
    <property type="match status" value="1"/>
</dbReference>
<feature type="non-terminal residue" evidence="2">
    <location>
        <position position="1"/>
    </location>
</feature>
<evidence type="ECO:0000313" key="3">
    <source>
        <dbReference type="Proteomes" id="UP000075243"/>
    </source>
</evidence>